<feature type="compositionally biased region" description="Basic and acidic residues" evidence="1">
    <location>
        <begin position="135"/>
        <end position="158"/>
    </location>
</feature>
<accession>A0A367KSR3</accession>
<dbReference type="GO" id="GO:0004860">
    <property type="term" value="F:protein kinase inhibitor activity"/>
    <property type="evidence" value="ECO:0007669"/>
    <property type="project" value="TreeGrafter"/>
</dbReference>
<dbReference type="Proteomes" id="UP000253551">
    <property type="component" value="Unassembled WGS sequence"/>
</dbReference>
<evidence type="ECO:0008006" key="4">
    <source>
        <dbReference type="Google" id="ProtNLM"/>
    </source>
</evidence>
<organism evidence="2 3">
    <name type="scientific">Rhizopus stolonifer</name>
    <name type="common">Rhizopus nigricans</name>
    <dbReference type="NCBI Taxonomy" id="4846"/>
    <lineage>
        <taxon>Eukaryota</taxon>
        <taxon>Fungi</taxon>
        <taxon>Fungi incertae sedis</taxon>
        <taxon>Mucoromycota</taxon>
        <taxon>Mucoromycotina</taxon>
        <taxon>Mucoromycetes</taxon>
        <taxon>Mucorales</taxon>
        <taxon>Mucorineae</taxon>
        <taxon>Rhizopodaceae</taxon>
        <taxon>Rhizopus</taxon>
    </lineage>
</organism>
<dbReference type="EMBL" id="PJQM01000545">
    <property type="protein sequence ID" value="RCI04892.1"/>
    <property type="molecule type" value="Genomic_DNA"/>
</dbReference>
<feature type="compositionally biased region" description="Basic and acidic residues" evidence="1">
    <location>
        <begin position="87"/>
        <end position="112"/>
    </location>
</feature>
<gene>
    <name evidence="2" type="ORF">CU098_004859</name>
</gene>
<protein>
    <recommendedName>
        <fullName evidence="4">PRKR-interacting protein 1</fullName>
    </recommendedName>
</protein>
<evidence type="ECO:0000313" key="3">
    <source>
        <dbReference type="Proteomes" id="UP000253551"/>
    </source>
</evidence>
<dbReference type="OrthoDB" id="10067079at2759"/>
<keyword evidence="3" id="KW-1185">Reference proteome</keyword>
<dbReference type="GO" id="GO:0005730">
    <property type="term" value="C:nucleolus"/>
    <property type="evidence" value="ECO:0007669"/>
    <property type="project" value="TreeGrafter"/>
</dbReference>
<comment type="caution">
    <text evidence="2">The sequence shown here is derived from an EMBL/GenBank/DDBJ whole genome shotgun (WGS) entry which is preliminary data.</text>
</comment>
<proteinExistence type="predicted"/>
<dbReference type="GO" id="GO:0003725">
    <property type="term" value="F:double-stranded RNA binding"/>
    <property type="evidence" value="ECO:0007669"/>
    <property type="project" value="InterPro"/>
</dbReference>
<evidence type="ECO:0000256" key="1">
    <source>
        <dbReference type="SAM" id="MobiDB-lite"/>
    </source>
</evidence>
<feature type="region of interest" description="Disordered" evidence="1">
    <location>
        <begin position="1"/>
        <end position="26"/>
    </location>
</feature>
<dbReference type="Pfam" id="PF06658">
    <property type="entry name" value="DUF1168"/>
    <property type="match status" value="1"/>
</dbReference>
<feature type="compositionally biased region" description="Basic residues" evidence="1">
    <location>
        <begin position="119"/>
        <end position="134"/>
    </location>
</feature>
<dbReference type="AlphaFoldDB" id="A0A367KSR3"/>
<dbReference type="PANTHER" id="PTHR13507">
    <property type="entry name" value="PRKR-INTERACTING PROTEIN 1"/>
    <property type="match status" value="1"/>
</dbReference>
<sequence>MSSPPLDNETEQRKNRHNLTPQQKQQEQLNRLFEKIDTPVAIPERTQGRPFIAPPKDFVRNVAGSSAGAGSGDFHVYRAQRRREYARLKSMEEEERKAKKEAYTEKLRRLREEDEERTAKKRAKRQKRNKNKKEVKKEDKPEEEGKKVETKKEDKQEE</sequence>
<reference evidence="2 3" key="1">
    <citation type="journal article" date="2018" name="G3 (Bethesda)">
        <title>Phylogenetic and Phylogenomic Definition of Rhizopus Species.</title>
        <authorList>
            <person name="Gryganskyi A.P."/>
            <person name="Golan J."/>
            <person name="Dolatabadi S."/>
            <person name="Mondo S."/>
            <person name="Robb S."/>
            <person name="Idnurm A."/>
            <person name="Muszewska A."/>
            <person name="Steczkiewicz K."/>
            <person name="Masonjones S."/>
            <person name="Liao H.L."/>
            <person name="Gajdeczka M.T."/>
            <person name="Anike F."/>
            <person name="Vuek A."/>
            <person name="Anishchenko I.M."/>
            <person name="Voigt K."/>
            <person name="de Hoog G.S."/>
            <person name="Smith M.E."/>
            <person name="Heitman J."/>
            <person name="Vilgalys R."/>
            <person name="Stajich J.E."/>
        </authorList>
    </citation>
    <scope>NUCLEOTIDE SEQUENCE [LARGE SCALE GENOMIC DNA]</scope>
    <source>
        <strain evidence="2 3">LSU 92-RS-03</strain>
    </source>
</reference>
<dbReference type="GO" id="GO:0019901">
    <property type="term" value="F:protein kinase binding"/>
    <property type="evidence" value="ECO:0007669"/>
    <property type="project" value="TreeGrafter"/>
</dbReference>
<feature type="region of interest" description="Disordered" evidence="1">
    <location>
        <begin position="87"/>
        <end position="158"/>
    </location>
</feature>
<dbReference type="STRING" id="4846.A0A367KSR3"/>
<dbReference type="InterPro" id="IPR009548">
    <property type="entry name" value="Prkrip1"/>
</dbReference>
<dbReference type="PANTHER" id="PTHR13507:SF0">
    <property type="entry name" value="PRKR-INTERACTING PROTEIN 1"/>
    <property type="match status" value="1"/>
</dbReference>
<evidence type="ECO:0000313" key="2">
    <source>
        <dbReference type="EMBL" id="RCI04892.1"/>
    </source>
</evidence>
<name>A0A367KSR3_RHIST</name>